<comment type="similarity">
    <text evidence="2">Belongs to the corazonin family.</text>
</comment>
<keyword evidence="4" id="KW-0964">Secreted</keyword>
<evidence type="ECO:0000256" key="2">
    <source>
        <dbReference type="ARBA" id="ARBA00009635"/>
    </source>
</evidence>
<evidence type="ECO:0000256" key="6">
    <source>
        <dbReference type="ARBA" id="ARBA00022729"/>
    </source>
</evidence>
<gene>
    <name evidence="11" type="ORF">ZHAS_00003557</name>
</gene>
<dbReference type="GO" id="GO:0007218">
    <property type="term" value="P:neuropeptide signaling pathway"/>
    <property type="evidence" value="ECO:0007669"/>
    <property type="project" value="UniProtKB-KW"/>
</dbReference>
<evidence type="ECO:0000256" key="5">
    <source>
        <dbReference type="ARBA" id="ARBA00022685"/>
    </source>
</evidence>
<evidence type="ECO:0000256" key="10">
    <source>
        <dbReference type="SAM" id="SignalP"/>
    </source>
</evidence>
<proteinExistence type="inferred from homology"/>
<dbReference type="VEuPathDB" id="VectorBase:ASIS016239"/>
<dbReference type="GO" id="GO:0045823">
    <property type="term" value="P:positive regulation of heart contraction"/>
    <property type="evidence" value="ECO:0007669"/>
    <property type="project" value="InterPro"/>
</dbReference>
<dbReference type="EnsemblMetazoa" id="ASIC003557-RA">
    <property type="protein sequence ID" value="ASIC003557-PA"/>
    <property type="gene ID" value="ASIC003557"/>
</dbReference>
<feature type="chain" id="PRO_5001783407" description="Pro-corazonin" evidence="10">
    <location>
        <begin position="21"/>
        <end position="158"/>
    </location>
</feature>
<sequence>MLHTRTIALLMAGLVVLVNAQTFQYSRGWTNGKRSSSSDQNANQVLVSRIPPGGLDLLKASEKALLRRFLRNPCDLRIANLLAGHQSKDLLQLGNDFDSSEAAGAPFVLPPFLIDPDEANAGAANGATGGNQLLNGRTTGDELRYKRDIATGTHQKLA</sequence>
<dbReference type="InterPro" id="IPR020190">
    <property type="entry name" value="Procorazonin"/>
</dbReference>
<reference evidence="12" key="2">
    <citation type="submission" date="2020-05" db="UniProtKB">
        <authorList>
            <consortium name="EnsemblMetazoa"/>
        </authorList>
    </citation>
    <scope>IDENTIFICATION</scope>
</reference>
<dbReference type="AlphaFoldDB" id="A0A084VEJ9"/>
<evidence type="ECO:0000256" key="7">
    <source>
        <dbReference type="ARBA" id="ARBA00022815"/>
    </source>
</evidence>
<dbReference type="Pfam" id="PF17308">
    <property type="entry name" value="Corazonin"/>
    <property type="match status" value="1"/>
</dbReference>
<dbReference type="GO" id="GO:0071858">
    <property type="term" value="F:corazonin receptor binding"/>
    <property type="evidence" value="ECO:0007669"/>
    <property type="project" value="InterPro"/>
</dbReference>
<evidence type="ECO:0000313" key="11">
    <source>
        <dbReference type="EMBL" id="KFB36393.1"/>
    </source>
</evidence>
<protein>
    <recommendedName>
        <fullName evidence="3">Pro-corazonin</fullName>
    </recommendedName>
</protein>
<accession>A0A084VEJ9</accession>
<evidence type="ECO:0000256" key="4">
    <source>
        <dbReference type="ARBA" id="ARBA00022525"/>
    </source>
</evidence>
<dbReference type="OrthoDB" id="6436322at2759"/>
<keyword evidence="13" id="KW-1185">Reference proteome</keyword>
<feature type="signal peptide" evidence="10">
    <location>
        <begin position="1"/>
        <end position="20"/>
    </location>
</feature>
<dbReference type="EMBL" id="ATLV01012278">
    <property type="status" value="NOT_ANNOTATED_CDS"/>
    <property type="molecule type" value="Genomic_DNA"/>
</dbReference>
<dbReference type="Proteomes" id="UP000030765">
    <property type="component" value="Unassembled WGS sequence"/>
</dbReference>
<comment type="subcellular location">
    <subcellularLocation>
        <location evidence="1">Secreted</location>
    </subcellularLocation>
</comment>
<keyword evidence="5" id="KW-0165">Cleavage on pair of basic residues</keyword>
<evidence type="ECO:0000313" key="12">
    <source>
        <dbReference type="EnsemblMetazoa" id="ASIC003557-PA"/>
    </source>
</evidence>
<evidence type="ECO:0000313" key="13">
    <source>
        <dbReference type="Proteomes" id="UP000030765"/>
    </source>
</evidence>
<evidence type="ECO:0000256" key="3">
    <source>
        <dbReference type="ARBA" id="ARBA00014144"/>
    </source>
</evidence>
<evidence type="ECO:0000256" key="1">
    <source>
        <dbReference type="ARBA" id="ARBA00004613"/>
    </source>
</evidence>
<dbReference type="OMA" id="DPRQKIA"/>
<organism evidence="12 13">
    <name type="scientific">Anopheles sinensis</name>
    <name type="common">Mosquito</name>
    <dbReference type="NCBI Taxonomy" id="74873"/>
    <lineage>
        <taxon>Eukaryota</taxon>
        <taxon>Metazoa</taxon>
        <taxon>Ecdysozoa</taxon>
        <taxon>Arthropoda</taxon>
        <taxon>Hexapoda</taxon>
        <taxon>Insecta</taxon>
        <taxon>Pterygota</taxon>
        <taxon>Neoptera</taxon>
        <taxon>Endopterygota</taxon>
        <taxon>Diptera</taxon>
        <taxon>Nematocera</taxon>
        <taxon>Culicoidea</taxon>
        <taxon>Culicidae</taxon>
        <taxon>Anophelinae</taxon>
        <taxon>Anopheles</taxon>
    </lineage>
</organism>
<evidence type="ECO:0000256" key="8">
    <source>
        <dbReference type="ARBA" id="ARBA00023283"/>
    </source>
</evidence>
<name>A0A084VEJ9_ANOSI</name>
<dbReference type="EMBL" id="KE524778">
    <property type="protein sequence ID" value="KFB36393.1"/>
    <property type="molecule type" value="Genomic_DNA"/>
</dbReference>
<keyword evidence="9" id="KW-0527">Neuropeptide</keyword>
<keyword evidence="6 10" id="KW-0732">Signal</keyword>
<keyword evidence="8" id="KW-0873">Pyrrolidone carboxylic acid</keyword>
<reference evidence="11 13" key="1">
    <citation type="journal article" date="2014" name="BMC Genomics">
        <title>Genome sequence of Anopheles sinensis provides insight into genetics basis of mosquito competence for malaria parasites.</title>
        <authorList>
            <person name="Zhou D."/>
            <person name="Zhang D."/>
            <person name="Ding G."/>
            <person name="Shi L."/>
            <person name="Hou Q."/>
            <person name="Ye Y."/>
            <person name="Xu Y."/>
            <person name="Zhou H."/>
            <person name="Xiong C."/>
            <person name="Li S."/>
            <person name="Yu J."/>
            <person name="Hong S."/>
            <person name="Yu X."/>
            <person name="Zou P."/>
            <person name="Chen C."/>
            <person name="Chang X."/>
            <person name="Wang W."/>
            <person name="Lv Y."/>
            <person name="Sun Y."/>
            <person name="Ma L."/>
            <person name="Shen B."/>
            <person name="Zhu C."/>
        </authorList>
    </citation>
    <scope>NUCLEOTIDE SEQUENCE [LARGE SCALE GENOMIC DNA]</scope>
</reference>
<dbReference type="GO" id="GO:0005576">
    <property type="term" value="C:extracellular region"/>
    <property type="evidence" value="ECO:0007669"/>
    <property type="project" value="UniProtKB-SubCell"/>
</dbReference>
<dbReference type="VEuPathDB" id="VectorBase:ASIC003557"/>
<evidence type="ECO:0000256" key="9">
    <source>
        <dbReference type="ARBA" id="ARBA00023320"/>
    </source>
</evidence>
<keyword evidence="7" id="KW-0027">Amidation</keyword>